<reference evidence="3" key="1">
    <citation type="submission" date="2016-12" db="EMBL/GenBank/DDBJ databases">
        <authorList>
            <person name="Varghese N."/>
            <person name="Submissions S."/>
        </authorList>
    </citation>
    <scope>NUCLEOTIDE SEQUENCE [LARGE SCALE GENOMIC DNA]</scope>
    <source>
        <strain evidence="3">DSM 16779</strain>
    </source>
</reference>
<keyword evidence="3" id="KW-1185">Reference proteome</keyword>
<dbReference type="AlphaFoldDB" id="A0A1N6HRY9"/>
<evidence type="ECO:0000313" key="3">
    <source>
        <dbReference type="Proteomes" id="UP000184782"/>
    </source>
</evidence>
<feature type="domain" description="Glycosyltransferase 2-like" evidence="1">
    <location>
        <begin position="11"/>
        <end position="169"/>
    </location>
</feature>
<dbReference type="Pfam" id="PF00535">
    <property type="entry name" value="Glycos_transf_2"/>
    <property type="match status" value="1"/>
</dbReference>
<keyword evidence="2" id="KW-0808">Transferase</keyword>
<dbReference type="Proteomes" id="UP000184782">
    <property type="component" value="Unassembled WGS sequence"/>
</dbReference>
<dbReference type="GO" id="GO:0016758">
    <property type="term" value="F:hexosyltransferase activity"/>
    <property type="evidence" value="ECO:0007669"/>
    <property type="project" value="UniProtKB-ARBA"/>
</dbReference>
<evidence type="ECO:0000313" key="2">
    <source>
        <dbReference type="EMBL" id="SIO22543.1"/>
    </source>
</evidence>
<protein>
    <submittedName>
        <fullName evidence="2">Glycosyl transferase family 2</fullName>
    </submittedName>
</protein>
<dbReference type="STRING" id="59733.SAMN05421769_2791"/>
<dbReference type="PANTHER" id="PTHR22916">
    <property type="entry name" value="GLYCOSYLTRANSFERASE"/>
    <property type="match status" value="1"/>
</dbReference>
<dbReference type="InterPro" id="IPR029044">
    <property type="entry name" value="Nucleotide-diphossugar_trans"/>
</dbReference>
<dbReference type="PANTHER" id="PTHR22916:SF3">
    <property type="entry name" value="UDP-GLCNAC:BETAGAL BETA-1,3-N-ACETYLGLUCOSAMINYLTRANSFERASE-LIKE PROTEIN 1"/>
    <property type="match status" value="1"/>
</dbReference>
<gene>
    <name evidence="2" type="ORF">SAMN05421769_2791</name>
</gene>
<dbReference type="RefSeq" id="WP_074230897.1">
    <property type="nucleotide sequence ID" value="NZ_FSRQ01000002.1"/>
</dbReference>
<dbReference type="InterPro" id="IPR001173">
    <property type="entry name" value="Glyco_trans_2-like"/>
</dbReference>
<dbReference type="EMBL" id="FSRQ01000002">
    <property type="protein sequence ID" value="SIO22543.1"/>
    <property type="molecule type" value="Genomic_DNA"/>
</dbReference>
<sequence>MDENLKAPLVSVVMPVYNGEKYLKEAIDSILNQTFTDFELLLINDASTDNSEKIINSYNDSRIIYIKNEQNLGLIKTLNKGLDLAKGEFIARMDQDDISRPDRFAKQIALFESNPEIGVCGTWFTLFRENHEDKTIQHPEYNDSIKIGLLTSCFIGHPTVMMRKKALENYRYDVNYQAAEDFELWTRLVRVTKFYNIQESLLKYRFHNSNISVLENSVQVINTKIITGNQLKYIDIANSEENIELCRILLVASSKFLYTDNEFRKLISFANQLEYQNLQKKVYDKKKFHEIINRRLIEIFNKTVDKKLSTLPFLLKNRKEIILQRSILANTKMLVKMILEK</sequence>
<organism evidence="2 3">
    <name type="scientific">Chryseobacterium scophthalmum</name>
    <dbReference type="NCBI Taxonomy" id="59733"/>
    <lineage>
        <taxon>Bacteria</taxon>
        <taxon>Pseudomonadati</taxon>
        <taxon>Bacteroidota</taxon>
        <taxon>Flavobacteriia</taxon>
        <taxon>Flavobacteriales</taxon>
        <taxon>Weeksellaceae</taxon>
        <taxon>Chryseobacterium group</taxon>
        <taxon>Chryseobacterium</taxon>
    </lineage>
</organism>
<name>A0A1N6HRY9_9FLAO</name>
<proteinExistence type="predicted"/>
<dbReference type="Gene3D" id="3.90.550.10">
    <property type="entry name" value="Spore Coat Polysaccharide Biosynthesis Protein SpsA, Chain A"/>
    <property type="match status" value="1"/>
</dbReference>
<dbReference type="OrthoDB" id="9815829at2"/>
<dbReference type="SUPFAM" id="SSF53448">
    <property type="entry name" value="Nucleotide-diphospho-sugar transferases"/>
    <property type="match status" value="1"/>
</dbReference>
<accession>A0A1N6HRY9</accession>
<evidence type="ECO:0000259" key="1">
    <source>
        <dbReference type="Pfam" id="PF00535"/>
    </source>
</evidence>